<dbReference type="EMBL" id="MK500328">
    <property type="protein sequence ID" value="QBK85898.1"/>
    <property type="molecule type" value="Genomic_DNA"/>
</dbReference>
<reference evidence="1" key="1">
    <citation type="journal article" date="2019" name="MBio">
        <title>Virus Genomes from Deep Sea Sediments Expand the Ocean Megavirome and Support Independent Origins of Viral Gigantism.</title>
        <authorList>
            <person name="Backstrom D."/>
            <person name="Yutin N."/>
            <person name="Jorgensen S.L."/>
            <person name="Dharamshi J."/>
            <person name="Homa F."/>
            <person name="Zaremba-Niedwiedzka K."/>
            <person name="Spang A."/>
            <person name="Wolf Y.I."/>
            <person name="Koonin E.V."/>
            <person name="Ettema T.J."/>
        </authorList>
    </citation>
    <scope>NUCLEOTIDE SEQUENCE</scope>
</reference>
<sequence>MAENELTVTRALAELTTIKKRVEKLTNNTTFIGTRTTGQAWKDFQPEARANWQAINDLLNRYNNIKFAIIRSNAITRVQVSGMDLTVAEVIVMKECMIQKKTLLQSLRHQRDKTTRGVEQHEREVQKQLDRLLEGLCKGHDGNKDQKQITDVSETYRKNNRCEVVDPINLDKEIEALDRFIDSFNGEVDFVLSESNALTKIDLKGHNIRLAKERTKAPKPE</sequence>
<accession>A0A481YRT3</accession>
<evidence type="ECO:0000313" key="1">
    <source>
        <dbReference type="EMBL" id="QBK85898.1"/>
    </source>
</evidence>
<protein>
    <submittedName>
        <fullName evidence="1">Uncharacterized protein</fullName>
    </submittedName>
</protein>
<gene>
    <name evidence="1" type="ORF">LCMAC101_04930</name>
</gene>
<proteinExistence type="predicted"/>
<name>A0A481YRT3_9VIRU</name>
<organism evidence="1">
    <name type="scientific">Marseillevirus LCMAC101</name>
    <dbReference type="NCBI Taxonomy" id="2506602"/>
    <lineage>
        <taxon>Viruses</taxon>
        <taxon>Varidnaviria</taxon>
        <taxon>Bamfordvirae</taxon>
        <taxon>Nucleocytoviricota</taxon>
        <taxon>Megaviricetes</taxon>
        <taxon>Pimascovirales</taxon>
        <taxon>Pimascovirales incertae sedis</taxon>
        <taxon>Marseilleviridae</taxon>
    </lineage>
</organism>